<dbReference type="CDD" id="cd00033">
    <property type="entry name" value="CCP"/>
    <property type="match status" value="1"/>
</dbReference>
<evidence type="ECO:0000256" key="3">
    <source>
        <dbReference type="PROSITE-ProRule" id="PRU00302"/>
    </source>
</evidence>
<keyword evidence="7" id="KW-1185">Reference proteome</keyword>
<dbReference type="PROSITE" id="PS50923">
    <property type="entry name" value="SUSHI"/>
    <property type="match status" value="1"/>
</dbReference>
<feature type="domain" description="C-type lectin" evidence="4">
    <location>
        <begin position="364"/>
        <end position="466"/>
    </location>
</feature>
<dbReference type="SUPFAM" id="SSF56436">
    <property type="entry name" value="C-type lectin-like"/>
    <property type="match status" value="4"/>
</dbReference>
<name>A0AAV4JCS7_9GAST</name>
<feature type="domain" description="C-type lectin" evidence="4">
    <location>
        <begin position="491"/>
        <end position="589"/>
    </location>
</feature>
<feature type="domain" description="C-type lectin" evidence="4">
    <location>
        <begin position="635"/>
        <end position="727"/>
    </location>
</feature>
<evidence type="ECO:0000259" key="4">
    <source>
        <dbReference type="PROSITE" id="PS50041"/>
    </source>
</evidence>
<dbReference type="InterPro" id="IPR001304">
    <property type="entry name" value="C-type_lectin-like"/>
</dbReference>
<dbReference type="Proteomes" id="UP000762676">
    <property type="component" value="Unassembled WGS sequence"/>
</dbReference>
<dbReference type="AlphaFoldDB" id="A0AAV4JCS7"/>
<gene>
    <name evidence="6" type="ORF">ElyMa_005061200</name>
</gene>
<dbReference type="InterPro" id="IPR050111">
    <property type="entry name" value="C-type_lectin/snaclec_domain"/>
</dbReference>
<dbReference type="SMART" id="SM00032">
    <property type="entry name" value="CCP"/>
    <property type="match status" value="2"/>
</dbReference>
<dbReference type="InterPro" id="IPR016187">
    <property type="entry name" value="CTDL_fold"/>
</dbReference>
<keyword evidence="6" id="KW-0675">Receptor</keyword>
<keyword evidence="2" id="KW-1015">Disulfide bond</keyword>
<dbReference type="PROSITE" id="PS00615">
    <property type="entry name" value="C_TYPE_LECTIN_1"/>
    <property type="match status" value="3"/>
</dbReference>
<dbReference type="PANTHER" id="PTHR22803">
    <property type="entry name" value="MANNOSE, PHOSPHOLIPASE, LECTIN RECEPTOR RELATED"/>
    <property type="match status" value="1"/>
</dbReference>
<feature type="domain" description="Sushi" evidence="5">
    <location>
        <begin position="37"/>
        <end position="93"/>
    </location>
</feature>
<dbReference type="Gene3D" id="3.10.100.10">
    <property type="entry name" value="Mannose-Binding Protein A, subunit A"/>
    <property type="match status" value="4"/>
</dbReference>
<dbReference type="EMBL" id="BMAT01010128">
    <property type="protein sequence ID" value="GFS20628.1"/>
    <property type="molecule type" value="Genomic_DNA"/>
</dbReference>
<accession>A0AAV4JCS7</accession>
<reference evidence="6 7" key="1">
    <citation type="journal article" date="2021" name="Elife">
        <title>Chloroplast acquisition without the gene transfer in kleptoplastic sea slugs, Plakobranchus ocellatus.</title>
        <authorList>
            <person name="Maeda T."/>
            <person name="Takahashi S."/>
            <person name="Yoshida T."/>
            <person name="Shimamura S."/>
            <person name="Takaki Y."/>
            <person name="Nagai Y."/>
            <person name="Toyoda A."/>
            <person name="Suzuki Y."/>
            <person name="Arimoto A."/>
            <person name="Ishii H."/>
            <person name="Satoh N."/>
            <person name="Nishiyama T."/>
            <person name="Hasebe M."/>
            <person name="Maruyama T."/>
            <person name="Minagawa J."/>
            <person name="Obokata J."/>
            <person name="Shigenobu S."/>
        </authorList>
    </citation>
    <scope>NUCLEOTIDE SEQUENCE [LARGE SCALE GENOMIC DNA]</scope>
</reference>
<evidence type="ECO:0000313" key="6">
    <source>
        <dbReference type="EMBL" id="GFS20628.1"/>
    </source>
</evidence>
<comment type="caution">
    <text evidence="6">The sequence shown here is derived from an EMBL/GenBank/DDBJ whole genome shotgun (WGS) entry which is preliminary data.</text>
</comment>
<dbReference type="SUPFAM" id="SSF57535">
    <property type="entry name" value="Complement control module/SCR domain"/>
    <property type="match status" value="1"/>
</dbReference>
<feature type="domain" description="C-type lectin" evidence="4">
    <location>
        <begin position="103"/>
        <end position="214"/>
    </location>
</feature>
<dbReference type="CDD" id="cd00037">
    <property type="entry name" value="CLECT"/>
    <property type="match status" value="3"/>
</dbReference>
<evidence type="ECO:0000256" key="1">
    <source>
        <dbReference type="ARBA" id="ARBA00022729"/>
    </source>
</evidence>
<keyword evidence="1" id="KW-0732">Signal</keyword>
<proteinExistence type="predicted"/>
<keyword evidence="3" id="KW-0768">Sushi</keyword>
<dbReference type="InterPro" id="IPR016186">
    <property type="entry name" value="C-type_lectin-like/link_sf"/>
</dbReference>
<sequence>MLSCEETKAAGECPNTSPFNCAKTCFDKSQPVAAKDVRCPVPPEAFDGKPVDAKSSYAVGEAVTYKCNYMDVTRERLCLSSGRWATLGTVCSECPVGWHKNADTKQCYRYLETNVNYAEAVGKCTALNSNVTTSKSKEENAFILRLIYSPIWLGLTDKGEEGKFVWEDGTELSYSNWNDDEPNNWDNSQDCVELTKKGKWNDRSCENSYGVLCKRPVQEVKFCLDFWDKCRDMLELKPTMCTDFPEFAEVQCQQTCSICKTDSMLKCPVEPAGPNSLTAETRSEVPGGTIVNYACNKDSTRESGDTSRLCTQSGKLSGSLLKCTSKIITAPATTIPTTPLPTTMVSTIKPTAETNGCQPGWMNSGGHCYRLMSSAMTFREAAVLCKREESTLVSIGSETENDFITGIIQSEIWLGATDVENTGSYSWMDGSAFSFDNRSPSEQTGSADGRGCVEMGTDGEWNGISCYHLRRHGICKKAGPTCPNDWISGPNGQQCYWYVKQMLTFREAAVLCKRNGAMLTSIQSKEENDFVMRTLTQAVWIGATNLRDKERYIWMDLTPVSFFNWKRSGSNNSDCLEMEVGGRWRSVSCKTGKREAVCEKVGKPCPTGWTLYSATNQCYKKFEAVADHFMFLVECLIEGYEAVSIKDEEEQNFINGLKGPGNMWLGLDDTFEESVFKWVDFTPLAYTNWEDSRPGGIGQDDRDCVIMTDTGKWRDVSCDNQFSYMCRAPLFQD</sequence>
<evidence type="ECO:0000259" key="5">
    <source>
        <dbReference type="PROSITE" id="PS50923"/>
    </source>
</evidence>
<dbReference type="PROSITE" id="PS50041">
    <property type="entry name" value="C_TYPE_LECTIN_2"/>
    <property type="match status" value="4"/>
</dbReference>
<dbReference type="SMART" id="SM00034">
    <property type="entry name" value="CLECT"/>
    <property type="match status" value="4"/>
</dbReference>
<dbReference type="InterPro" id="IPR000436">
    <property type="entry name" value="Sushi_SCR_CCP_dom"/>
</dbReference>
<evidence type="ECO:0000256" key="2">
    <source>
        <dbReference type="ARBA" id="ARBA00023157"/>
    </source>
</evidence>
<dbReference type="InterPro" id="IPR035976">
    <property type="entry name" value="Sushi/SCR/CCP_sf"/>
</dbReference>
<evidence type="ECO:0000313" key="7">
    <source>
        <dbReference type="Proteomes" id="UP000762676"/>
    </source>
</evidence>
<protein>
    <submittedName>
        <fullName evidence="6">C-type mannose receptor 2</fullName>
    </submittedName>
</protein>
<organism evidence="6 7">
    <name type="scientific">Elysia marginata</name>
    <dbReference type="NCBI Taxonomy" id="1093978"/>
    <lineage>
        <taxon>Eukaryota</taxon>
        <taxon>Metazoa</taxon>
        <taxon>Spiralia</taxon>
        <taxon>Lophotrochozoa</taxon>
        <taxon>Mollusca</taxon>
        <taxon>Gastropoda</taxon>
        <taxon>Heterobranchia</taxon>
        <taxon>Euthyneura</taxon>
        <taxon>Panpulmonata</taxon>
        <taxon>Sacoglossa</taxon>
        <taxon>Placobranchoidea</taxon>
        <taxon>Plakobranchidae</taxon>
        <taxon>Elysia</taxon>
    </lineage>
</organism>
<dbReference type="Pfam" id="PF00059">
    <property type="entry name" value="Lectin_C"/>
    <property type="match status" value="4"/>
</dbReference>
<comment type="caution">
    <text evidence="3">Lacks conserved residue(s) required for the propagation of feature annotation.</text>
</comment>
<dbReference type="InterPro" id="IPR018378">
    <property type="entry name" value="C-type_lectin_CS"/>
</dbReference>